<reference evidence="2 3" key="1">
    <citation type="journal article" date="2015" name="J. Biotechnol.">
        <title>Complete genome sequence of Photorhabdus temperata subsp. thracensis 39-8(T), an entomopathogenic bacterium for the improved commercial bioinsecticide.</title>
        <authorList>
            <person name="Kwak Y."/>
            <person name="Shin J.H."/>
        </authorList>
    </citation>
    <scope>NUCLEOTIDE SEQUENCE [LARGE SCALE GENOMIC DNA]</scope>
    <source>
        <strain evidence="2 3">DSM 15199</strain>
    </source>
</reference>
<sequence>MYRRIAAGKTTEHCHEEGQKVTLDGTLLRITYSGPPNYENVENGDIPETYWVLQPDKTIGCAKGAPEWGERNFMQLVVQSKFYNEYRSLVGHRVSVTGTIMYARSGHHHTPIMLETQRIEAVK</sequence>
<accession>A0A0F7LRW0</accession>
<dbReference type="STRING" id="230089.VY86_20850"/>
<dbReference type="RefSeq" id="WP_046976402.1">
    <property type="nucleotide sequence ID" value="NZ_CAWQPG010000111.1"/>
</dbReference>
<keyword evidence="3" id="KW-1185">Reference proteome</keyword>
<dbReference type="OrthoDB" id="1522627at2"/>
<dbReference type="EMBL" id="CP011104">
    <property type="protein sequence ID" value="AKH65440.1"/>
    <property type="molecule type" value="Genomic_DNA"/>
</dbReference>
<name>A0A0F7LRW0_9GAMM</name>
<dbReference type="KEGG" id="ptt:VY86_20850"/>
<dbReference type="InterPro" id="IPR027826">
    <property type="entry name" value="DUF4431"/>
</dbReference>
<organism evidence="2 3">
    <name type="scientific">Photorhabdus thracensis</name>
    <dbReference type="NCBI Taxonomy" id="230089"/>
    <lineage>
        <taxon>Bacteria</taxon>
        <taxon>Pseudomonadati</taxon>
        <taxon>Pseudomonadota</taxon>
        <taxon>Gammaproteobacteria</taxon>
        <taxon>Enterobacterales</taxon>
        <taxon>Morganellaceae</taxon>
        <taxon>Photorhabdus</taxon>
    </lineage>
</organism>
<evidence type="ECO:0000313" key="3">
    <source>
        <dbReference type="Proteomes" id="UP000034866"/>
    </source>
</evidence>
<evidence type="ECO:0000313" key="2">
    <source>
        <dbReference type="EMBL" id="AKH65440.1"/>
    </source>
</evidence>
<proteinExistence type="predicted"/>
<dbReference type="Proteomes" id="UP000034866">
    <property type="component" value="Chromosome"/>
</dbReference>
<evidence type="ECO:0000259" key="1">
    <source>
        <dbReference type="Pfam" id="PF14485"/>
    </source>
</evidence>
<dbReference type="PATRIC" id="fig|230089.6.peg.4706"/>
<feature type="domain" description="DUF4431" evidence="1">
    <location>
        <begin position="74"/>
        <end position="120"/>
    </location>
</feature>
<dbReference type="Pfam" id="PF14485">
    <property type="entry name" value="DUF4431"/>
    <property type="match status" value="1"/>
</dbReference>
<dbReference type="AlphaFoldDB" id="A0A0F7LRW0"/>
<protein>
    <recommendedName>
        <fullName evidence="1">DUF4431 domain-containing protein</fullName>
    </recommendedName>
</protein>
<reference evidence="3" key="2">
    <citation type="submission" date="2015-03" db="EMBL/GenBank/DDBJ databases">
        <title>Genome sequence of Azospirillum thiophilum strain DSM 21654T.</title>
        <authorList>
            <person name="Kwak Y."/>
            <person name="Shin J.-H."/>
        </authorList>
    </citation>
    <scope>NUCLEOTIDE SEQUENCE [LARGE SCALE GENOMIC DNA]</scope>
    <source>
        <strain evidence="3">DSM 15199</strain>
    </source>
</reference>
<gene>
    <name evidence="2" type="ORF">VY86_20850</name>
</gene>